<keyword evidence="7" id="KW-0520">NAD</keyword>
<dbReference type="SUPFAM" id="SSF52374">
    <property type="entry name" value="Nucleotidylyl transferase"/>
    <property type="match status" value="1"/>
</dbReference>
<dbReference type="UniPathway" id="UPA00253">
    <property type="reaction ID" value="UER00600"/>
</dbReference>
<feature type="region of interest" description="Disordered" evidence="9">
    <location>
        <begin position="322"/>
        <end position="361"/>
    </location>
</feature>
<feature type="compositionally biased region" description="Basic residues" evidence="9">
    <location>
        <begin position="496"/>
        <end position="506"/>
    </location>
</feature>
<feature type="region of interest" description="Disordered" evidence="9">
    <location>
        <begin position="1522"/>
        <end position="1693"/>
    </location>
</feature>
<dbReference type="PANTHER" id="PTHR31285:SF0">
    <property type="entry name" value="NICOTINAMIDE MONONUCLEOTIDE ADENYLYLTRANSFERASE"/>
    <property type="match status" value="1"/>
</dbReference>
<organism evidence="10 11">
    <name type="scientific">Stemphylium lycopersici</name>
    <name type="common">Tomato gray leaf spot disease fungus</name>
    <name type="synonym">Thyrospora lycopersici</name>
    <dbReference type="NCBI Taxonomy" id="183478"/>
    <lineage>
        <taxon>Eukaryota</taxon>
        <taxon>Fungi</taxon>
        <taxon>Dikarya</taxon>
        <taxon>Ascomycota</taxon>
        <taxon>Pezizomycotina</taxon>
        <taxon>Dothideomycetes</taxon>
        <taxon>Pleosporomycetidae</taxon>
        <taxon>Pleosporales</taxon>
        <taxon>Pleosporineae</taxon>
        <taxon>Pleosporaceae</taxon>
        <taxon>Stemphylium</taxon>
    </lineage>
</organism>
<dbReference type="GO" id="GO:0000309">
    <property type="term" value="F:nicotinamide-nucleotide adenylyltransferase activity"/>
    <property type="evidence" value="ECO:0007669"/>
    <property type="project" value="UniProtKB-EC"/>
</dbReference>
<feature type="region of interest" description="Disordered" evidence="9">
    <location>
        <begin position="845"/>
        <end position="935"/>
    </location>
</feature>
<evidence type="ECO:0000256" key="8">
    <source>
        <dbReference type="ARBA" id="ARBA00049001"/>
    </source>
</evidence>
<gene>
    <name evidence="10" type="ORF">DDE83_003996</name>
</gene>
<dbReference type="Proteomes" id="UP000249619">
    <property type="component" value="Unassembled WGS sequence"/>
</dbReference>
<feature type="compositionally biased region" description="Acidic residues" evidence="9">
    <location>
        <begin position="480"/>
        <end position="490"/>
    </location>
</feature>
<comment type="pathway">
    <text evidence="1">Cofactor biosynthesis; NAD(+) biosynthesis.</text>
</comment>
<protein>
    <submittedName>
        <fullName evidence="10">Uncharacterized protein</fullName>
    </submittedName>
</protein>
<feature type="compositionally biased region" description="Basic and acidic residues" evidence="9">
    <location>
        <begin position="1543"/>
        <end position="1566"/>
    </location>
</feature>
<evidence type="ECO:0000256" key="7">
    <source>
        <dbReference type="ARBA" id="ARBA00023027"/>
    </source>
</evidence>
<evidence type="ECO:0000313" key="10">
    <source>
        <dbReference type="EMBL" id="RAR12599.1"/>
    </source>
</evidence>
<keyword evidence="11" id="KW-1185">Reference proteome</keyword>
<accession>A0A364N5K2</accession>
<dbReference type="InterPro" id="IPR005248">
    <property type="entry name" value="NadD/NMNAT"/>
</dbReference>
<proteinExistence type="predicted"/>
<feature type="region of interest" description="Disordered" evidence="9">
    <location>
        <begin position="569"/>
        <end position="610"/>
    </location>
</feature>
<evidence type="ECO:0000256" key="9">
    <source>
        <dbReference type="SAM" id="MobiDB-lite"/>
    </source>
</evidence>
<feature type="region of interest" description="Disordered" evidence="9">
    <location>
        <begin position="623"/>
        <end position="661"/>
    </location>
</feature>
<name>A0A364N5K2_STELY</name>
<feature type="region of interest" description="Disordered" evidence="9">
    <location>
        <begin position="763"/>
        <end position="795"/>
    </location>
</feature>
<dbReference type="GO" id="GO:0005634">
    <property type="term" value="C:nucleus"/>
    <property type="evidence" value="ECO:0007669"/>
    <property type="project" value="TreeGrafter"/>
</dbReference>
<keyword evidence="2" id="KW-0662">Pyridine nucleotide biosynthesis</keyword>
<evidence type="ECO:0000313" key="11">
    <source>
        <dbReference type="Proteomes" id="UP000249619"/>
    </source>
</evidence>
<dbReference type="CDD" id="cd02165">
    <property type="entry name" value="NMNAT"/>
    <property type="match status" value="1"/>
</dbReference>
<dbReference type="GO" id="GO:0005524">
    <property type="term" value="F:ATP binding"/>
    <property type="evidence" value="ECO:0007669"/>
    <property type="project" value="UniProtKB-KW"/>
</dbReference>
<dbReference type="GO" id="GO:0009435">
    <property type="term" value="P:NAD+ biosynthetic process"/>
    <property type="evidence" value="ECO:0007669"/>
    <property type="project" value="UniProtKB-UniPathway"/>
</dbReference>
<feature type="compositionally biased region" description="Low complexity" evidence="9">
    <location>
        <begin position="1593"/>
        <end position="1602"/>
    </location>
</feature>
<feature type="compositionally biased region" description="Polar residues" evidence="9">
    <location>
        <begin position="512"/>
        <end position="529"/>
    </location>
</feature>
<feature type="compositionally biased region" description="Basic and acidic residues" evidence="9">
    <location>
        <begin position="706"/>
        <end position="722"/>
    </location>
</feature>
<feature type="compositionally biased region" description="Low complexity" evidence="9">
    <location>
        <begin position="1036"/>
        <end position="1046"/>
    </location>
</feature>
<feature type="region of interest" description="Disordered" evidence="9">
    <location>
        <begin position="422"/>
        <end position="532"/>
    </location>
</feature>
<feature type="region of interest" description="Disordered" evidence="9">
    <location>
        <begin position="1369"/>
        <end position="1401"/>
    </location>
</feature>
<dbReference type="Gene3D" id="3.40.50.620">
    <property type="entry name" value="HUPs"/>
    <property type="match status" value="1"/>
</dbReference>
<evidence type="ECO:0000256" key="1">
    <source>
        <dbReference type="ARBA" id="ARBA00004790"/>
    </source>
</evidence>
<keyword evidence="6" id="KW-0067">ATP-binding</keyword>
<comment type="caution">
    <text evidence="10">The sequence shown here is derived from an EMBL/GenBank/DDBJ whole genome shotgun (WGS) entry which is preliminary data.</text>
</comment>
<evidence type="ECO:0000256" key="2">
    <source>
        <dbReference type="ARBA" id="ARBA00022642"/>
    </source>
</evidence>
<feature type="compositionally biased region" description="Basic and acidic residues" evidence="9">
    <location>
        <begin position="432"/>
        <end position="479"/>
    </location>
</feature>
<feature type="region of interest" description="Disordered" evidence="9">
    <location>
        <begin position="686"/>
        <end position="722"/>
    </location>
</feature>
<feature type="compositionally biased region" description="Polar residues" evidence="9">
    <location>
        <begin position="1666"/>
        <end position="1677"/>
    </location>
</feature>
<dbReference type="GO" id="GO:0005737">
    <property type="term" value="C:cytoplasm"/>
    <property type="evidence" value="ECO:0007669"/>
    <property type="project" value="TreeGrafter"/>
</dbReference>
<keyword evidence="4" id="KW-0548">Nucleotidyltransferase</keyword>
<comment type="catalytic activity">
    <reaction evidence="8">
        <text>beta-nicotinamide D-ribonucleotide + ATP + H(+) = diphosphate + NAD(+)</text>
        <dbReference type="Rhea" id="RHEA:21360"/>
        <dbReference type="ChEBI" id="CHEBI:14649"/>
        <dbReference type="ChEBI" id="CHEBI:15378"/>
        <dbReference type="ChEBI" id="CHEBI:30616"/>
        <dbReference type="ChEBI" id="CHEBI:33019"/>
        <dbReference type="ChEBI" id="CHEBI:57540"/>
        <dbReference type="EC" id="2.7.7.1"/>
    </reaction>
</comment>
<keyword evidence="5" id="KW-0547">Nucleotide-binding</keyword>
<feature type="compositionally biased region" description="Polar residues" evidence="9">
    <location>
        <begin position="768"/>
        <end position="780"/>
    </location>
</feature>
<feature type="compositionally biased region" description="Polar residues" evidence="9">
    <location>
        <begin position="349"/>
        <end position="360"/>
    </location>
</feature>
<feature type="region of interest" description="Disordered" evidence="9">
    <location>
        <begin position="1032"/>
        <end position="1078"/>
    </location>
</feature>
<dbReference type="InterPro" id="IPR014729">
    <property type="entry name" value="Rossmann-like_a/b/a_fold"/>
</dbReference>
<dbReference type="EMBL" id="QGDH01000048">
    <property type="protein sequence ID" value="RAR12599.1"/>
    <property type="molecule type" value="Genomic_DNA"/>
</dbReference>
<feature type="compositionally biased region" description="Polar residues" evidence="9">
    <location>
        <begin position="686"/>
        <end position="699"/>
    </location>
</feature>
<evidence type="ECO:0000256" key="6">
    <source>
        <dbReference type="ARBA" id="ARBA00022840"/>
    </source>
</evidence>
<dbReference type="GO" id="GO:0016887">
    <property type="term" value="F:ATP hydrolysis activity"/>
    <property type="evidence" value="ECO:0007669"/>
    <property type="project" value="TreeGrafter"/>
</dbReference>
<feature type="region of interest" description="Disordered" evidence="9">
    <location>
        <begin position="392"/>
        <end position="411"/>
    </location>
</feature>
<evidence type="ECO:0000256" key="3">
    <source>
        <dbReference type="ARBA" id="ARBA00022679"/>
    </source>
</evidence>
<evidence type="ECO:0000256" key="4">
    <source>
        <dbReference type="ARBA" id="ARBA00022695"/>
    </source>
</evidence>
<evidence type="ECO:0000256" key="5">
    <source>
        <dbReference type="ARBA" id="ARBA00022741"/>
    </source>
</evidence>
<dbReference type="PANTHER" id="PTHR31285">
    <property type="entry name" value="NICOTINAMIDE MONONUCLEOTIDE ADENYLYLTRANSFERASE"/>
    <property type="match status" value="1"/>
</dbReference>
<keyword evidence="3" id="KW-0808">Transferase</keyword>
<sequence length="1796" mass="198664">MAEMALRIASLRTLLPDLEAALQSFTSSSAKFRVVRTVNDTPTQPKTLYILDSSFNPPSIAHLALASSALKQSARVEKSPSRLLLLFSTHNADKAPSPASFVQRIALMTMFAEDLSQSLKNGTAPPHADIANVSIDIGLTKEPYYSDKSVAIAEATPPFYSSSPIHVHLVGYDTLIRFCNPKYYPKYDPPLSALKPFFEAGHKLRVTQRPSDASDESSNEFGTTEEQAKYLQELKDGKQEKAGFKPAWANNIDMVQAEKGVGVSSTRVRKAANQGKWDAVQELCTEGVTAWIKDQGLYSEDASSSIPSFFLAVCEAVVSSQDGRADSPELPNARLSQPTPASRPLLPKDTSSPNSRFTSARSEDLHELHEIFHNARDSGQDRATPMQAVRARFSRPSMHSIPSLHKMPSMRSMIRRRFSRDLTKKASLHPSQHSDSKDDTGKARHDTVIKQQKHEPKQQLHITKEDLRKDLLSDKKPDEGGYDSDAEVLDDVARNIGKRSPTKRPSIHSVDWVTSSGSKTTPDSSTKARTSAELKRHLRPYDISKPQLVSLSHRLSQVFSSPNLQLDTCSERDRRLRRSHSATSMGLPKPSPMSPLRLPSLSANDSSGVPWSEAMHESLRLSHFPIPPRHVSPKTSTGNLSRDKSLKATKSLHRRQNSKTTINQHCAPELVSTSALHAIDIRVQQPTSIASPRPSTSIKGTLRENPSSKEIVHEDNHGEGDDDNARHSIHLHSMRISHHLRSGSLLSWDQLADAPELPTPRVFHEPTVSGQRRTSPPNRQLSRHNRQTSSSGFASSKIPIKWGKVLPNDVTNRPHVASSVYLSRPQSPFESFGGSMISLSRTGTENVPFTVSSPDLRKPRRSASFPTDNEDTPRPRRRHGLTTLAAPSNQAPESPLPGMPIAPLARKNSVADTKTSEFREEFSPSPPKKKLNQSSSIIKFLNPKRLSLRSQSEADLRPEVSIVSVDGPSDSLGLPIDREHRESQSVISLQAEQEALGKDKGKNHVWDRALQAHQEEKASLFLPKNRDLALNANPFRGRSGSVSTRRTSVDDVDSSSRADGSSRRLSTPKFPTPGEEHPEEHFALYSRRSALAGHEDLDSGQGVVRAFEGQGDGVEVVGAWGRYPSHTRHDRTGSAGRVDNVQPRDFALEVAIKFAASNDHEDLIDPTQRRPSTPLSPGEKKKKKRVGSGCVTKSNSMTFGRTLMKNYTKMFKSQSTEFRRHGRGHRSSIASGGVLEHPELELLPEVWAGHLAQNRDSQVLGSHEELAAMNNAPKDVAKGKGKLIPIDSMATLRPRRNSSAPNLNEVMFRGGTAESEQACDSARVWSVYYENCVDSYPRLSTDANVALEEFGTSNRVSFDSKRASMYSRSMPSCLRRHSRNVSQKSRMSNSSHGKGCAPTNNDDCAGEDKSLVSVRRSTMDLISKFKEQEATEHQKILSLSRAESEKALPLFTPNHHHFSPKTTRTTKPTIMAVPATTTTKAYVPLPNTPSLAVMNATLARNLEQFQQGQKPKRPSLTLKLRFNLGPKEGEIANEGIESGETTESDRDTDSAEETQSTRDPKEKEDEKQEEEEALPAKCQHLSPEERKGKGKAKQAPAKSPPSCALAKKAKSRYSSSNTKSPPELPKQTLRLRLPRKTQAPTPKLSFRPLKPPPTGQATRASKPAPLQTQKQKQSKYTLRSHLPPTPRILPAQPLDEKPEKWLPTDTWPTPLHALPPHGPRAAWARLFPDELPLGEYGGEPTGWMARMMWKDGEWVERGEEDVYEKRMLGPELARASRRSGVDSGEVVRLEGLMGGF</sequence>
<feature type="compositionally biased region" description="Polar residues" evidence="9">
    <location>
        <begin position="1380"/>
        <end position="1401"/>
    </location>
</feature>
<feature type="region of interest" description="Disordered" evidence="9">
    <location>
        <begin position="1159"/>
        <end position="1193"/>
    </location>
</feature>
<reference evidence="11" key="1">
    <citation type="submission" date="2018-05" db="EMBL/GenBank/DDBJ databases">
        <title>Draft genome sequence of Stemphylium lycopersici strain CIDEFI 213.</title>
        <authorList>
            <person name="Medina R."/>
            <person name="Franco M.E.E."/>
            <person name="Lucentini C.G."/>
            <person name="Saparrat M.C.N."/>
            <person name="Balatti P.A."/>
        </authorList>
    </citation>
    <scope>NUCLEOTIDE SEQUENCE [LARGE SCALE GENOMIC DNA]</scope>
    <source>
        <strain evidence="11">CIDEFI 213</strain>
    </source>
</reference>